<evidence type="ECO:0000313" key="1">
    <source>
        <dbReference type="EMBL" id="KAI3776375.1"/>
    </source>
</evidence>
<proteinExistence type="predicted"/>
<organism evidence="1 2">
    <name type="scientific">Smallanthus sonchifolius</name>
    <dbReference type="NCBI Taxonomy" id="185202"/>
    <lineage>
        <taxon>Eukaryota</taxon>
        <taxon>Viridiplantae</taxon>
        <taxon>Streptophyta</taxon>
        <taxon>Embryophyta</taxon>
        <taxon>Tracheophyta</taxon>
        <taxon>Spermatophyta</taxon>
        <taxon>Magnoliopsida</taxon>
        <taxon>eudicotyledons</taxon>
        <taxon>Gunneridae</taxon>
        <taxon>Pentapetalae</taxon>
        <taxon>asterids</taxon>
        <taxon>campanulids</taxon>
        <taxon>Asterales</taxon>
        <taxon>Asteraceae</taxon>
        <taxon>Asteroideae</taxon>
        <taxon>Heliantheae alliance</taxon>
        <taxon>Millerieae</taxon>
        <taxon>Smallanthus</taxon>
    </lineage>
</organism>
<comment type="caution">
    <text evidence="1">The sequence shown here is derived from an EMBL/GenBank/DDBJ whole genome shotgun (WGS) entry which is preliminary data.</text>
</comment>
<dbReference type="EMBL" id="CM042032">
    <property type="protein sequence ID" value="KAI3776375.1"/>
    <property type="molecule type" value="Genomic_DNA"/>
</dbReference>
<reference evidence="1 2" key="2">
    <citation type="journal article" date="2022" name="Mol. Ecol. Resour.">
        <title>The genomes of chicory, endive, great burdock and yacon provide insights into Asteraceae paleo-polyploidization history and plant inulin production.</title>
        <authorList>
            <person name="Fan W."/>
            <person name="Wang S."/>
            <person name="Wang H."/>
            <person name="Wang A."/>
            <person name="Jiang F."/>
            <person name="Liu H."/>
            <person name="Zhao H."/>
            <person name="Xu D."/>
            <person name="Zhang Y."/>
        </authorList>
    </citation>
    <scope>NUCLEOTIDE SEQUENCE [LARGE SCALE GENOMIC DNA]</scope>
    <source>
        <strain evidence="2">cv. Yunnan</strain>
        <tissue evidence="1">Leaves</tissue>
    </source>
</reference>
<keyword evidence="2" id="KW-1185">Reference proteome</keyword>
<accession>A0ACB9FZY4</accession>
<name>A0ACB9FZY4_9ASTR</name>
<dbReference type="Proteomes" id="UP001056120">
    <property type="component" value="Linkage Group LG15"/>
</dbReference>
<evidence type="ECO:0000313" key="2">
    <source>
        <dbReference type="Proteomes" id="UP001056120"/>
    </source>
</evidence>
<sequence>MLVLVGSGSGSGSVMNECSKVFVEANSSWKTVSNSERGVDSSSDLKAVSSSEGVFVIGAIAHNATCSLCFLLHKAARGLRGRVATNYLEQFIMKSKNFMYDTLQTLHSVGYS</sequence>
<gene>
    <name evidence="1" type="ORF">L1987_46154</name>
</gene>
<reference evidence="2" key="1">
    <citation type="journal article" date="2022" name="Mol. Ecol. Resour.">
        <title>The genomes of chicory, endive, great burdock and yacon provide insights into Asteraceae palaeo-polyploidization history and plant inulin production.</title>
        <authorList>
            <person name="Fan W."/>
            <person name="Wang S."/>
            <person name="Wang H."/>
            <person name="Wang A."/>
            <person name="Jiang F."/>
            <person name="Liu H."/>
            <person name="Zhao H."/>
            <person name="Xu D."/>
            <person name="Zhang Y."/>
        </authorList>
    </citation>
    <scope>NUCLEOTIDE SEQUENCE [LARGE SCALE GENOMIC DNA]</scope>
    <source>
        <strain evidence="2">cv. Yunnan</strain>
    </source>
</reference>
<protein>
    <submittedName>
        <fullName evidence="1">Uncharacterized protein</fullName>
    </submittedName>
</protein>